<protein>
    <submittedName>
        <fullName evidence="1">Uncharacterized protein</fullName>
    </submittedName>
</protein>
<reference evidence="1 2" key="1">
    <citation type="journal article" date="2015" name="Genome Announc.">
        <title>Draft Genome Sequence of Brevibacillus brevis DZQ7, a Plant Growth-Promoting Rhizobacterium with Broad-Spectrum Antimicrobial Activity.</title>
        <authorList>
            <person name="Hou Q."/>
            <person name="Wang C."/>
            <person name="Hou X."/>
            <person name="Xia Z."/>
            <person name="Ye J."/>
            <person name="Liu K."/>
            <person name="Liu H."/>
            <person name="Wang J."/>
            <person name="Guo H."/>
            <person name="Yu X."/>
            <person name="Yang Y."/>
            <person name="Du B."/>
            <person name="Ding Y."/>
        </authorList>
    </citation>
    <scope>NUCLEOTIDE SEQUENCE [LARGE SCALE GENOMIC DNA]</scope>
    <source>
        <strain evidence="1 2">DZQ7</strain>
    </source>
</reference>
<accession>A0A2Z4MR76</accession>
<dbReference type="Proteomes" id="UP000036061">
    <property type="component" value="Chromosome"/>
</dbReference>
<gene>
    <name evidence="1" type="ORF">AB432_030160</name>
</gene>
<sequence length="137" mass="15651">MANVGPDIVGYVIIGVADNDVAAKRVEAIYGTSSTLFNKFHITGIQGEASKYKNGLDSYFQFIIQRIASMPISEADKNQISRNIKLINYYEKSILIFQIESRNEPSLYDGKYYIRKGPNNDPIPPEEYPNLFRRFFV</sequence>
<dbReference type="AlphaFoldDB" id="A0A2Z4MR76"/>
<evidence type="ECO:0000313" key="1">
    <source>
        <dbReference type="EMBL" id="AWX59052.1"/>
    </source>
</evidence>
<organism evidence="1 2">
    <name type="scientific">Brevibacillus brevis</name>
    <name type="common">Bacillus brevis</name>
    <dbReference type="NCBI Taxonomy" id="1393"/>
    <lineage>
        <taxon>Bacteria</taxon>
        <taxon>Bacillati</taxon>
        <taxon>Bacillota</taxon>
        <taxon>Bacilli</taxon>
        <taxon>Bacillales</taxon>
        <taxon>Paenibacillaceae</taxon>
        <taxon>Brevibacillus</taxon>
    </lineage>
</organism>
<dbReference type="InterPro" id="IPR038461">
    <property type="entry name" value="Schlafen_AlbA_2_dom_sf"/>
</dbReference>
<dbReference type="EMBL" id="CP030117">
    <property type="protein sequence ID" value="AWX59052.1"/>
    <property type="molecule type" value="Genomic_DNA"/>
</dbReference>
<name>A0A2Z4MR76_BREBE</name>
<proteinExistence type="predicted"/>
<dbReference type="Gene3D" id="3.30.950.30">
    <property type="entry name" value="Schlafen, AAA domain"/>
    <property type="match status" value="1"/>
</dbReference>
<evidence type="ECO:0000313" key="2">
    <source>
        <dbReference type="Proteomes" id="UP000036061"/>
    </source>
</evidence>